<dbReference type="InterPro" id="IPR056911">
    <property type="entry name" value="Phage_Znf_bind_put"/>
</dbReference>
<protein>
    <recommendedName>
        <fullName evidence="2">DNA-binding phage zinc finger domain-containing protein</fullName>
    </recommendedName>
</protein>
<keyword evidence="4" id="KW-1185">Reference proteome</keyword>
<dbReference type="Proteomes" id="UP000028492">
    <property type="component" value="Plasmid pAmyja1"/>
</dbReference>
<evidence type="ECO:0000256" key="1">
    <source>
        <dbReference type="SAM" id="MobiDB-lite"/>
    </source>
</evidence>
<evidence type="ECO:0000259" key="2">
    <source>
        <dbReference type="Pfam" id="PF24623"/>
    </source>
</evidence>
<dbReference type="eggNOG" id="ENOG502ZGR4">
    <property type="taxonomic scope" value="Bacteria"/>
</dbReference>
<evidence type="ECO:0000313" key="4">
    <source>
        <dbReference type="Proteomes" id="UP000028492"/>
    </source>
</evidence>
<feature type="region of interest" description="Disordered" evidence="1">
    <location>
        <begin position="1"/>
        <end position="29"/>
    </location>
</feature>
<evidence type="ECO:0000313" key="3">
    <source>
        <dbReference type="EMBL" id="AIG81353.1"/>
    </source>
</evidence>
<keyword evidence="3" id="KW-0614">Plasmid</keyword>
<dbReference type="InterPro" id="IPR010982">
    <property type="entry name" value="Lambda_DNA-bd_dom_sf"/>
</dbReference>
<organism evidence="3 4">
    <name type="scientific">Amycolatopsis japonica</name>
    <dbReference type="NCBI Taxonomy" id="208439"/>
    <lineage>
        <taxon>Bacteria</taxon>
        <taxon>Bacillati</taxon>
        <taxon>Actinomycetota</taxon>
        <taxon>Actinomycetes</taxon>
        <taxon>Pseudonocardiales</taxon>
        <taxon>Pseudonocardiaceae</taxon>
        <taxon>Amycolatopsis</taxon>
        <taxon>Amycolatopsis japonica group</taxon>
    </lineage>
</organism>
<dbReference type="Pfam" id="PF24623">
    <property type="entry name" value="Phage_zn_bind_8"/>
    <property type="match status" value="1"/>
</dbReference>
<dbReference type="KEGG" id="aja:AJAP_42935"/>
<proteinExistence type="predicted"/>
<name>A0A075V786_9PSEU</name>
<feature type="domain" description="DNA-binding phage zinc finger" evidence="2">
    <location>
        <begin position="16"/>
        <end position="65"/>
    </location>
</feature>
<geneLocation type="plasmid" evidence="3 4">
    <name>pAmyja1</name>
</geneLocation>
<dbReference type="HOGENOM" id="CLU_1253767_0_0_11"/>
<gene>
    <name evidence="3" type="ORF">AJAP_42935</name>
</gene>
<dbReference type="RefSeq" id="WP_040133722.1">
    <property type="nucleotide sequence ID" value="NZ_CP008954.1"/>
</dbReference>
<reference evidence="3 4" key="1">
    <citation type="journal article" date="2014" name="J. Biotechnol.">
        <title>Complete genome sequence of the actinobacterium Amycolatopsis japonica MG417-CF17(T) (=DSM 44213T) producing (S,S)-N,N'-ethylenediaminedisuccinic acid.</title>
        <authorList>
            <person name="Stegmann E."/>
            <person name="Albersmeier A."/>
            <person name="Spohn M."/>
            <person name="Gert H."/>
            <person name="Weber T."/>
            <person name="Wohlleben W."/>
            <person name="Kalinowski J."/>
            <person name="Ruckert C."/>
        </authorList>
    </citation>
    <scope>NUCLEOTIDE SEQUENCE [LARGE SCALE GENOMIC DNA]</scope>
    <source>
        <strain evidence="4">MG417-CF17 (DSM 44213)</strain>
        <plasmid evidence="3">pAmyja1</plasmid>
    </source>
</reference>
<sequence>MSTIDGFRWSPSGPVRDTARDNPRSRRCPTCGAAPLEPCFRMRPGGRQVLADYHDARKQPPAEQPAAKLDPAAAGRRIAALGRLEAAIRAAHQRYERFSPDQRAYQAWAAGDVVPHRITQALDLRGLDGPGVDEACGVTEPQVDMWEAGELYPTWESLVLLAELTRFPPEFFTLAFDRPPLRAADTSLVHHIRQLPPDVDPVLEFLPSAVAAVVPAQEPT</sequence>
<dbReference type="EMBL" id="CP008954">
    <property type="protein sequence ID" value="AIG81353.1"/>
    <property type="molecule type" value="Genomic_DNA"/>
</dbReference>
<accession>A0A075V786</accession>
<dbReference type="SUPFAM" id="SSF47413">
    <property type="entry name" value="lambda repressor-like DNA-binding domains"/>
    <property type="match status" value="1"/>
</dbReference>
<dbReference type="GO" id="GO:0003677">
    <property type="term" value="F:DNA binding"/>
    <property type="evidence" value="ECO:0007669"/>
    <property type="project" value="InterPro"/>
</dbReference>
<dbReference type="AlphaFoldDB" id="A0A075V786"/>